<evidence type="ECO:0000313" key="3">
    <source>
        <dbReference type="EMBL" id="KAK7718097.1"/>
    </source>
</evidence>
<comment type="caution">
    <text evidence="3">The sequence shown here is derived from an EMBL/GenBank/DDBJ whole genome shotgun (WGS) entry which is preliminary data.</text>
</comment>
<feature type="region of interest" description="Disordered" evidence="1">
    <location>
        <begin position="1"/>
        <end position="34"/>
    </location>
</feature>
<dbReference type="Pfam" id="PF06985">
    <property type="entry name" value="HET"/>
    <property type="match status" value="1"/>
</dbReference>
<feature type="region of interest" description="Disordered" evidence="1">
    <location>
        <begin position="69"/>
        <end position="88"/>
    </location>
</feature>
<reference evidence="3 4" key="1">
    <citation type="submission" date="2024-02" db="EMBL/GenBank/DDBJ databases">
        <title>De novo assembly and annotation of 12 fungi associated with fruit tree decline syndrome in Ontario, Canada.</title>
        <authorList>
            <person name="Sulman M."/>
            <person name="Ellouze W."/>
            <person name="Ilyukhin E."/>
        </authorList>
    </citation>
    <scope>NUCLEOTIDE SEQUENCE [LARGE SCALE GENOMIC DNA]</scope>
    <source>
        <strain evidence="3 4">M169</strain>
    </source>
</reference>
<dbReference type="EMBL" id="JAKNSF020000089">
    <property type="protein sequence ID" value="KAK7718097.1"/>
    <property type="molecule type" value="Genomic_DNA"/>
</dbReference>
<dbReference type="CDD" id="cd00180">
    <property type="entry name" value="PKc"/>
    <property type="match status" value="1"/>
</dbReference>
<feature type="compositionally biased region" description="Basic and acidic residues" evidence="1">
    <location>
        <begin position="1"/>
        <end position="10"/>
    </location>
</feature>
<dbReference type="InterPro" id="IPR011009">
    <property type="entry name" value="Kinase-like_dom_sf"/>
</dbReference>
<accession>A0ABR1NWI9</accession>
<dbReference type="SUPFAM" id="SSF56112">
    <property type="entry name" value="Protein kinase-like (PK-like)"/>
    <property type="match status" value="1"/>
</dbReference>
<feature type="compositionally biased region" description="Basic and acidic residues" evidence="1">
    <location>
        <begin position="77"/>
        <end position="88"/>
    </location>
</feature>
<evidence type="ECO:0000256" key="1">
    <source>
        <dbReference type="SAM" id="MobiDB-lite"/>
    </source>
</evidence>
<dbReference type="Pfam" id="PF00069">
    <property type="entry name" value="Pkinase"/>
    <property type="match status" value="1"/>
</dbReference>
<dbReference type="PANTHER" id="PTHR33112:SF10">
    <property type="entry name" value="TOL"/>
    <property type="match status" value="1"/>
</dbReference>
<protein>
    <recommendedName>
        <fullName evidence="2">Protein kinase domain-containing protein</fullName>
    </recommendedName>
</protein>
<dbReference type="Proteomes" id="UP001430848">
    <property type="component" value="Unassembled WGS sequence"/>
</dbReference>
<dbReference type="PROSITE" id="PS50011">
    <property type="entry name" value="PROTEIN_KINASE_DOM"/>
    <property type="match status" value="1"/>
</dbReference>
<dbReference type="PANTHER" id="PTHR33112">
    <property type="entry name" value="DOMAIN PROTEIN, PUTATIVE-RELATED"/>
    <property type="match status" value="1"/>
</dbReference>
<dbReference type="InterPro" id="IPR010730">
    <property type="entry name" value="HET"/>
</dbReference>
<name>A0ABR1NWI9_DIAER</name>
<gene>
    <name evidence="3" type="ORF">SLS63_010580</name>
</gene>
<keyword evidence="4" id="KW-1185">Reference proteome</keyword>
<feature type="domain" description="Protein kinase" evidence="2">
    <location>
        <begin position="197"/>
        <end position="502"/>
    </location>
</feature>
<sequence>MEPPRGIRDSDEYDTDSESMTSDDTTPGEDMAESLARKVEQSLFDHKKEFWPRGSIDGIITRDRVRDMLKSGRRRSSKETQETRKAEQEGLDRLADFISKKGKKLFAIMLYGNISNRDIRQAMTQFQQHRFDDGGLPVVEDAIAQVFRSSTNKAYRKPWNHVRVKAFCANQWKFLAPTFDNKRIEMTLDSNHILPFTKASQRAGVGTFGEVHEVTVHPAHRRNVVHNSSVAVKKLHRAYTEDEGAMRNLEEQWQKEVKAHKEISKCNHPNIIGFMTAITRDYERYLMFEWANGGNLRQFWHSHNPRLTRTLVEDIMHQLCGLAGALEEIHFRSYRHGDMKPENILRVKTPGHNTSKLDVGTLKICDMGLTKYHYLATQLREQATDTKFTTFRYEPPESTEENKAWPRRYDVWSIGCIMLEFLVWMVWGKQELEEFNKRIVNDFGKQVHYFELEKRNGQTSCRVQPRADSRALKMALDEIIERGNKNRSYWLKGESSDDLPSLCTPQVVESELHPQDILTVARDHSSGSVGGLSATDGSSHVVPILTGIVGVQKLGPLPTRLIHVGANDSDTINLCITQPEDKFEYIALSHPWGEGPHFCTTLDNVEAYRNKIDFGELPVMFQDAVVTTRKLGLEYLWIDSICIIQGEGGDFDQEAKKMEDVFSSAFCVIAASSAQGQHDGFLNRPRQNRECLTFERAGLPPLYVSRFMDDFNKDVLESPLSKRGWVLQERALARRTIYFTDNQIYWECGRGVRSEMLTKMDNKLASFLGDPNFPSKLSNDATIRGVKIRLYEGLYRQYTRLQFTRISDRPFAIAGLERRLIRDLRAQGGFGIFDDGRSLFHHSLLWQRGREVPPMAKIPSVPSLPVPSWSWMGYDGGIDFVNLPLGGVHWYTDAIKSPWVTEGPGTCHTGDGKEFVELKAWARPFAPGSVGLSPTDEIELVCDCQDTVDLNNKDLMCVVVGREKRSSCDIEEMAHFVLIVTGSKEALRSKEGNPVCERVGVGRMKGKYLNLQSSPEAVVIR</sequence>
<evidence type="ECO:0000313" key="4">
    <source>
        <dbReference type="Proteomes" id="UP001430848"/>
    </source>
</evidence>
<dbReference type="SMART" id="SM00220">
    <property type="entry name" value="S_TKc"/>
    <property type="match status" value="1"/>
</dbReference>
<evidence type="ECO:0000259" key="2">
    <source>
        <dbReference type="PROSITE" id="PS50011"/>
    </source>
</evidence>
<dbReference type="InterPro" id="IPR000719">
    <property type="entry name" value="Prot_kinase_dom"/>
</dbReference>
<proteinExistence type="predicted"/>
<dbReference type="Gene3D" id="1.10.510.10">
    <property type="entry name" value="Transferase(Phosphotransferase) domain 1"/>
    <property type="match status" value="1"/>
</dbReference>
<organism evidence="3 4">
    <name type="scientific">Diaporthe eres</name>
    <name type="common">Phomopsis oblonga</name>
    <dbReference type="NCBI Taxonomy" id="83184"/>
    <lineage>
        <taxon>Eukaryota</taxon>
        <taxon>Fungi</taxon>
        <taxon>Dikarya</taxon>
        <taxon>Ascomycota</taxon>
        <taxon>Pezizomycotina</taxon>
        <taxon>Sordariomycetes</taxon>
        <taxon>Sordariomycetidae</taxon>
        <taxon>Diaporthales</taxon>
        <taxon>Diaporthaceae</taxon>
        <taxon>Diaporthe</taxon>
        <taxon>Diaporthe eres species complex</taxon>
    </lineage>
</organism>